<gene>
    <name evidence="2" type="ORF">EDC18_1211</name>
</gene>
<comment type="caution">
    <text evidence="2">The sequence shown here is derived from an EMBL/GenBank/DDBJ whole genome shotgun (WGS) entry which is preliminary data.</text>
</comment>
<accession>A0A4R3MCZ9</accession>
<keyword evidence="1" id="KW-0472">Membrane</keyword>
<dbReference type="Proteomes" id="UP000294902">
    <property type="component" value="Unassembled WGS sequence"/>
</dbReference>
<organism evidence="2 3">
    <name type="scientific">Natranaerovirga pectinivora</name>
    <dbReference type="NCBI Taxonomy" id="682400"/>
    <lineage>
        <taxon>Bacteria</taxon>
        <taxon>Bacillati</taxon>
        <taxon>Bacillota</taxon>
        <taxon>Clostridia</taxon>
        <taxon>Lachnospirales</taxon>
        <taxon>Natranaerovirgaceae</taxon>
        <taxon>Natranaerovirga</taxon>
    </lineage>
</organism>
<keyword evidence="3" id="KW-1185">Reference proteome</keyword>
<feature type="transmembrane region" description="Helical" evidence="1">
    <location>
        <begin position="210"/>
        <end position="229"/>
    </location>
</feature>
<protein>
    <recommendedName>
        <fullName evidence="4">DUF4129 domain-containing protein</fullName>
    </recommendedName>
</protein>
<feature type="transmembrane region" description="Helical" evidence="1">
    <location>
        <begin position="85"/>
        <end position="102"/>
    </location>
</feature>
<dbReference type="RefSeq" id="WP_132254243.1">
    <property type="nucleotide sequence ID" value="NZ_SMAL01000021.1"/>
</dbReference>
<name>A0A4R3MCZ9_9FIRM</name>
<keyword evidence="1" id="KW-0812">Transmembrane</keyword>
<proteinExistence type="predicted"/>
<reference evidence="2 3" key="1">
    <citation type="submission" date="2019-03" db="EMBL/GenBank/DDBJ databases">
        <title>Genomic Encyclopedia of Type Strains, Phase IV (KMG-IV): sequencing the most valuable type-strain genomes for metagenomic binning, comparative biology and taxonomic classification.</title>
        <authorList>
            <person name="Goeker M."/>
        </authorList>
    </citation>
    <scope>NUCLEOTIDE SEQUENCE [LARGE SCALE GENOMIC DNA]</scope>
    <source>
        <strain evidence="2 3">DSM 24629</strain>
    </source>
</reference>
<feature type="transmembrane region" description="Helical" evidence="1">
    <location>
        <begin position="36"/>
        <end position="55"/>
    </location>
</feature>
<sequence>MKLIFKSVVQGLIEIIIFLPLLIMFSIYILNVNEVYLWLITLLFSYGAGSIFRKIVGKNKNVALYLIIGVIISFVNIQWFFDYSIFQVFILTLLNTFIFYRGKSFMDNEWGGLLPSNIIMMCIVSYTLLLLSFFYVEKLKPYNSMIQVAAVITLIIGLIRINALEIKMIVTPDNDKVNVPKSLVKNNLVLTVVAIVLIFIVSTINHIRDIILTVIKSIGKVIYFLYGLFTNMISYSTSENMGPGELEYIDSAIIKDETLLDKIIEVIKLVVLYGVIILIGILFIYLMAVIFHKVIKGLISFFKILMEYLNKENKNVLYEEEKEMIMNWKDLKEKYLEKINNWIDKSIEKEKKWEDLKDNKERIRYLYRVWIFQKIKNGYSFKSSYTPEEVYTDLCKWNGDMAYEGSEELIKLYNKSRYGNKELEDKIVIELRNTIDKKKVL</sequence>
<keyword evidence="1" id="KW-1133">Transmembrane helix</keyword>
<feature type="transmembrane region" description="Helical" evidence="1">
    <location>
        <begin position="12"/>
        <end position="30"/>
    </location>
</feature>
<evidence type="ECO:0000256" key="1">
    <source>
        <dbReference type="SAM" id="Phobius"/>
    </source>
</evidence>
<dbReference type="OrthoDB" id="2965879at2"/>
<dbReference type="AlphaFoldDB" id="A0A4R3MCZ9"/>
<feature type="transmembrane region" description="Helical" evidence="1">
    <location>
        <begin position="270"/>
        <end position="291"/>
    </location>
</feature>
<feature type="transmembrane region" description="Helical" evidence="1">
    <location>
        <begin position="114"/>
        <end position="136"/>
    </location>
</feature>
<feature type="transmembrane region" description="Helical" evidence="1">
    <location>
        <begin position="62"/>
        <end position="79"/>
    </location>
</feature>
<evidence type="ECO:0000313" key="3">
    <source>
        <dbReference type="Proteomes" id="UP000294902"/>
    </source>
</evidence>
<evidence type="ECO:0000313" key="2">
    <source>
        <dbReference type="EMBL" id="TCT11604.1"/>
    </source>
</evidence>
<dbReference type="EMBL" id="SMAL01000021">
    <property type="protein sequence ID" value="TCT11604.1"/>
    <property type="molecule type" value="Genomic_DNA"/>
</dbReference>
<feature type="transmembrane region" description="Helical" evidence="1">
    <location>
        <begin position="184"/>
        <end position="204"/>
    </location>
</feature>
<feature type="transmembrane region" description="Helical" evidence="1">
    <location>
        <begin position="142"/>
        <end position="163"/>
    </location>
</feature>
<evidence type="ECO:0008006" key="4">
    <source>
        <dbReference type="Google" id="ProtNLM"/>
    </source>
</evidence>